<dbReference type="GO" id="GO:0003677">
    <property type="term" value="F:DNA binding"/>
    <property type="evidence" value="ECO:0007669"/>
    <property type="project" value="UniProtKB-KW"/>
</dbReference>
<dbReference type="Pfam" id="PF00872">
    <property type="entry name" value="Transposase_mut"/>
    <property type="match status" value="1"/>
</dbReference>
<dbReference type="AlphaFoldDB" id="A0A2H0XC03"/>
<keyword evidence="5" id="KW-0233">DNA recombination</keyword>
<keyword evidence="3" id="KW-0815">Transposition</keyword>
<name>A0A2H0XC03_UNCKA</name>
<evidence type="ECO:0000256" key="3">
    <source>
        <dbReference type="ARBA" id="ARBA00022578"/>
    </source>
</evidence>
<evidence type="ECO:0000313" key="7">
    <source>
        <dbReference type="Proteomes" id="UP000231098"/>
    </source>
</evidence>
<comment type="function">
    <text evidence="1">Required for the transposition of the insertion element.</text>
</comment>
<dbReference type="Proteomes" id="UP000231098">
    <property type="component" value="Unassembled WGS sequence"/>
</dbReference>
<evidence type="ECO:0000256" key="5">
    <source>
        <dbReference type="ARBA" id="ARBA00023172"/>
    </source>
</evidence>
<evidence type="ECO:0000256" key="4">
    <source>
        <dbReference type="ARBA" id="ARBA00023125"/>
    </source>
</evidence>
<reference evidence="7" key="1">
    <citation type="submission" date="2017-09" db="EMBL/GenBank/DDBJ databases">
        <title>Depth-based differentiation of microbial function through sediment-hosted aquifers and enrichment of novel symbionts in the deep terrestrial subsurface.</title>
        <authorList>
            <person name="Probst A.J."/>
            <person name="Ladd B."/>
            <person name="Jarett J.K."/>
            <person name="Geller-Mcgrath D.E."/>
            <person name="Sieber C.M.K."/>
            <person name="Emerson J.B."/>
            <person name="Anantharaman K."/>
            <person name="Thomas B.C."/>
            <person name="Malmstrom R."/>
            <person name="Stieglmeier M."/>
            <person name="Klingl A."/>
            <person name="Woyke T."/>
            <person name="Ryan C.M."/>
            <person name="Banfield J.F."/>
        </authorList>
    </citation>
    <scope>NUCLEOTIDE SEQUENCE [LARGE SCALE GENOMIC DNA]</scope>
</reference>
<proteinExistence type="inferred from homology"/>
<evidence type="ECO:0000256" key="1">
    <source>
        <dbReference type="ARBA" id="ARBA00002190"/>
    </source>
</evidence>
<protein>
    <recommendedName>
        <fullName evidence="8">MULE transposase domain-containing protein</fullName>
    </recommendedName>
</protein>
<gene>
    <name evidence="6" type="ORF">COT51_01835</name>
</gene>
<dbReference type="GO" id="GO:0006313">
    <property type="term" value="P:DNA transposition"/>
    <property type="evidence" value="ECO:0007669"/>
    <property type="project" value="InterPro"/>
</dbReference>
<comment type="similarity">
    <text evidence="2">Belongs to the transposase mutator family.</text>
</comment>
<organism evidence="6 7">
    <name type="scientific">candidate division WWE3 bacterium CG08_land_8_20_14_0_20_41_15</name>
    <dbReference type="NCBI Taxonomy" id="1975086"/>
    <lineage>
        <taxon>Bacteria</taxon>
        <taxon>Katanobacteria</taxon>
    </lineage>
</organism>
<comment type="caution">
    <text evidence="6">The sequence shown here is derived from an EMBL/GenBank/DDBJ whole genome shotgun (WGS) entry which is preliminary data.</text>
</comment>
<dbReference type="EMBL" id="PEYV01000029">
    <property type="protein sequence ID" value="PIS21628.1"/>
    <property type="molecule type" value="Genomic_DNA"/>
</dbReference>
<evidence type="ECO:0000256" key="2">
    <source>
        <dbReference type="ARBA" id="ARBA00010961"/>
    </source>
</evidence>
<accession>A0A2H0XC03</accession>
<sequence length="158" mass="18493">MYFSLFTKWVDSGISIANLIDPTKTRVSEKQLSRYFQVFLDQKPLPERVSNPPSFKEINLKCDAKYFGRCGCTMVFKEGENIIFWHYALRENYFNYLFCFSKLNELGYIIKSVTSDKHGSLVSAVKVTFPNIPHQYCMVHLQKRCQTLLTENKRPKQA</sequence>
<dbReference type="InterPro" id="IPR001207">
    <property type="entry name" value="Transposase_mutator"/>
</dbReference>
<dbReference type="GO" id="GO:0004803">
    <property type="term" value="F:transposase activity"/>
    <property type="evidence" value="ECO:0007669"/>
    <property type="project" value="InterPro"/>
</dbReference>
<evidence type="ECO:0000313" key="6">
    <source>
        <dbReference type="EMBL" id="PIS21628.1"/>
    </source>
</evidence>
<keyword evidence="4" id="KW-0238">DNA-binding</keyword>
<evidence type="ECO:0008006" key="8">
    <source>
        <dbReference type="Google" id="ProtNLM"/>
    </source>
</evidence>